<evidence type="ECO:0000313" key="13">
    <source>
        <dbReference type="Ensembl" id="ENSOMEP00000022823.1"/>
    </source>
</evidence>
<evidence type="ECO:0000256" key="1">
    <source>
        <dbReference type="ARBA" id="ARBA00002637"/>
    </source>
</evidence>
<evidence type="ECO:0000256" key="11">
    <source>
        <dbReference type="ARBA" id="ARBA00033013"/>
    </source>
</evidence>
<evidence type="ECO:0000256" key="4">
    <source>
        <dbReference type="ARBA" id="ARBA00022499"/>
    </source>
</evidence>
<evidence type="ECO:0000256" key="10">
    <source>
        <dbReference type="ARBA" id="ARBA00022990"/>
    </source>
</evidence>
<sequence>MLPKDEPKPEPPKVRPEDVVSEKVKAEKGVRVGEREDSLPPDYRFKKEDVKNLPAPEPESPMATGDALDILSGDFMTSSAAPVVSSSAAPVQPSMDPADALDFLSGDFTSPSAAASVQAPAAPKDLPAQVQISVTFMLLLDANFKKYANRNLH</sequence>
<accession>A0A3B3CYE2</accession>
<dbReference type="Pfam" id="PF00748">
    <property type="entry name" value="Calpain_inhib"/>
    <property type="match status" value="1"/>
</dbReference>
<keyword evidence="5" id="KW-0597">Phosphoprotein</keyword>
<evidence type="ECO:0000256" key="6">
    <source>
        <dbReference type="ARBA" id="ARBA00022690"/>
    </source>
</evidence>
<keyword evidence="14" id="KW-1185">Reference proteome</keyword>
<evidence type="ECO:0000256" key="9">
    <source>
        <dbReference type="ARBA" id="ARBA00022843"/>
    </source>
</evidence>
<protein>
    <recommendedName>
        <fullName evidence="3">Calpastatin</fullName>
    </recommendedName>
    <alternativeName>
        <fullName evidence="11">Calpain inhibitor</fullName>
    </alternativeName>
</protein>
<dbReference type="Proteomes" id="UP000261560">
    <property type="component" value="Unplaced"/>
</dbReference>
<dbReference type="GeneTree" id="ENSGT00390000002993"/>
<dbReference type="PANTHER" id="PTHR10077">
    <property type="entry name" value="CALPASTATIN"/>
    <property type="match status" value="1"/>
</dbReference>
<keyword evidence="9" id="KW-0832">Ubl conjugation</keyword>
<keyword evidence="4" id="KW-1017">Isopeptide bond</keyword>
<evidence type="ECO:0000256" key="8">
    <source>
        <dbReference type="ARBA" id="ARBA00022737"/>
    </source>
</evidence>
<keyword evidence="10" id="KW-0007">Acetylation</keyword>
<evidence type="ECO:0000256" key="3">
    <source>
        <dbReference type="ARBA" id="ARBA00017619"/>
    </source>
</evidence>
<keyword evidence="6" id="KW-0646">Protease inhibitor</keyword>
<reference evidence="13" key="2">
    <citation type="submission" date="2025-09" db="UniProtKB">
        <authorList>
            <consortium name="Ensembl"/>
        </authorList>
    </citation>
    <scope>IDENTIFICATION</scope>
</reference>
<organism evidence="13 14">
    <name type="scientific">Oryzias melastigma</name>
    <name type="common">Marine medaka</name>
    <dbReference type="NCBI Taxonomy" id="30732"/>
    <lineage>
        <taxon>Eukaryota</taxon>
        <taxon>Metazoa</taxon>
        <taxon>Chordata</taxon>
        <taxon>Craniata</taxon>
        <taxon>Vertebrata</taxon>
        <taxon>Euteleostomi</taxon>
        <taxon>Actinopterygii</taxon>
        <taxon>Neopterygii</taxon>
        <taxon>Teleostei</taxon>
        <taxon>Neoteleostei</taxon>
        <taxon>Acanthomorphata</taxon>
        <taxon>Ovalentaria</taxon>
        <taxon>Atherinomorphae</taxon>
        <taxon>Beloniformes</taxon>
        <taxon>Adrianichthyidae</taxon>
        <taxon>Oryziinae</taxon>
        <taxon>Oryzias</taxon>
    </lineage>
</organism>
<proteinExistence type="inferred from homology"/>
<dbReference type="InterPro" id="IPR026998">
    <property type="entry name" value="Calpastatin"/>
</dbReference>
<dbReference type="GO" id="GO:0005737">
    <property type="term" value="C:cytoplasm"/>
    <property type="evidence" value="ECO:0007669"/>
    <property type="project" value="TreeGrafter"/>
</dbReference>
<dbReference type="GO" id="GO:0010859">
    <property type="term" value="F:calcium-dependent cysteine-type endopeptidase inhibitor activity"/>
    <property type="evidence" value="ECO:0007669"/>
    <property type="project" value="TreeGrafter"/>
</dbReference>
<evidence type="ECO:0000313" key="14">
    <source>
        <dbReference type="Proteomes" id="UP000261560"/>
    </source>
</evidence>
<dbReference type="Ensembl" id="ENSOMET00000013773.1">
    <property type="protein sequence ID" value="ENSOMEP00000022823.1"/>
    <property type="gene ID" value="ENSOMEG00000002708.1"/>
</dbReference>
<keyword evidence="7" id="KW-0789">Thiol protease inhibitor</keyword>
<name>A0A3B3CYE2_ORYME</name>
<dbReference type="InterPro" id="IPR001259">
    <property type="entry name" value="Prot_inh_calpain"/>
</dbReference>
<evidence type="ECO:0000256" key="7">
    <source>
        <dbReference type="ARBA" id="ARBA00022704"/>
    </source>
</evidence>
<feature type="region of interest" description="Disordered" evidence="12">
    <location>
        <begin position="1"/>
        <end position="67"/>
    </location>
</feature>
<keyword evidence="8" id="KW-0677">Repeat</keyword>
<comment type="similarity">
    <text evidence="2">Belongs to the protease inhibitor I27 (calpastatin) family.</text>
</comment>
<dbReference type="AlphaFoldDB" id="A0A3B3CYE2"/>
<reference evidence="13" key="1">
    <citation type="submission" date="2025-08" db="UniProtKB">
        <authorList>
            <consortium name="Ensembl"/>
        </authorList>
    </citation>
    <scope>IDENTIFICATION</scope>
</reference>
<evidence type="ECO:0000256" key="12">
    <source>
        <dbReference type="SAM" id="MobiDB-lite"/>
    </source>
</evidence>
<evidence type="ECO:0000256" key="2">
    <source>
        <dbReference type="ARBA" id="ARBA00009487"/>
    </source>
</evidence>
<dbReference type="PANTHER" id="PTHR10077:SF0">
    <property type="entry name" value="CALPASTATIN"/>
    <property type="match status" value="1"/>
</dbReference>
<feature type="region of interest" description="Disordered" evidence="12">
    <location>
        <begin position="86"/>
        <end position="105"/>
    </location>
</feature>
<feature type="compositionally biased region" description="Basic and acidic residues" evidence="12">
    <location>
        <begin position="1"/>
        <end position="51"/>
    </location>
</feature>
<comment type="function">
    <text evidence="1">Specific inhibition of calpain (calcium-dependent cysteine protease). Plays a key role in postmortem tenderization of meat and have been proposed to be involved in muscle protein degradation in living tissue.</text>
</comment>
<evidence type="ECO:0000256" key="5">
    <source>
        <dbReference type="ARBA" id="ARBA00022553"/>
    </source>
</evidence>